<feature type="transmembrane region" description="Helical" evidence="2">
    <location>
        <begin position="172"/>
        <end position="193"/>
    </location>
</feature>
<dbReference type="RefSeq" id="WP_378297910.1">
    <property type="nucleotide sequence ID" value="NZ_JBHTJA010000015.1"/>
</dbReference>
<proteinExistence type="inferred from homology"/>
<comment type="caution">
    <text evidence="3">The sequence shown here is derived from an EMBL/GenBank/DDBJ whole genome shotgun (WGS) entry which is preliminary data.</text>
</comment>
<feature type="transmembrane region" description="Helical" evidence="2">
    <location>
        <begin position="111"/>
        <end position="132"/>
    </location>
</feature>
<keyword evidence="4" id="KW-1185">Reference proteome</keyword>
<evidence type="ECO:0000256" key="2">
    <source>
        <dbReference type="SAM" id="Phobius"/>
    </source>
</evidence>
<feature type="transmembrane region" description="Helical" evidence="2">
    <location>
        <begin position="68"/>
        <end position="90"/>
    </location>
</feature>
<comment type="similarity">
    <text evidence="1">Belongs to the SecY/SEC61-alpha family.</text>
</comment>
<dbReference type="EMBL" id="JBHTJA010000015">
    <property type="protein sequence ID" value="MFD0900915.1"/>
    <property type="molecule type" value="Genomic_DNA"/>
</dbReference>
<evidence type="ECO:0000256" key="1">
    <source>
        <dbReference type="RuleBase" id="RU004349"/>
    </source>
</evidence>
<keyword evidence="2" id="KW-0472">Membrane</keyword>
<dbReference type="InterPro" id="IPR002208">
    <property type="entry name" value="SecY/SEC61-alpha"/>
</dbReference>
<dbReference type="PIRSF" id="PIRSF004557">
    <property type="entry name" value="SecY"/>
    <property type="match status" value="1"/>
</dbReference>
<dbReference type="InterPro" id="IPR023201">
    <property type="entry name" value="SecY_dom_sf"/>
</dbReference>
<feature type="transmembrane region" description="Helical" evidence="2">
    <location>
        <begin position="265"/>
        <end position="283"/>
    </location>
</feature>
<protein>
    <recommendedName>
        <fullName evidence="5">Preprotein translocase subunit SecY</fullName>
    </recommendedName>
</protein>
<dbReference type="Proteomes" id="UP001596972">
    <property type="component" value="Unassembled WGS sequence"/>
</dbReference>
<keyword evidence="2" id="KW-1133">Transmembrane helix</keyword>
<sequence length="430" mass="44270">MRALLRTPGLRAKLLFTALAVLLYRLGQNLPSPGADVAALRDAAAAAARDDPMYALLDLLTGGGLPHLSVLGLGVFPHVAAAVAMGLLTGAVPRLRALAADPDGAVRIGRYVDVLAVALGAAMGTAVAFAAARGRLPGGDVLTGAGPVAVAASMTAGTAITAWLLGLIAARGFGHGLALLFFTQVCAVFPRLLADVRETEGTGAFAAALAVAPLTALLAVAALIVLTQAERRVPVQYARRMVGVRAPRSETVYIPVHLHRTGLRAVLIALALLHLPALAARLWPGGGLPDGLWTAPKHGSAWFMLALFAVAVLVKAASPLGALDVDGTANRLTREGAFVPGIRPGRPTAEYLAYVRTRVGFATPFVLGTLAVLPHAALALAGVRATHVGTSVLILLGAGLGTATRTTRQAVLEQKMHEYAPYLPTSSRKN</sequence>
<dbReference type="PRINTS" id="PR00303">
    <property type="entry name" value="SECYTRNLCASE"/>
</dbReference>
<evidence type="ECO:0008006" key="5">
    <source>
        <dbReference type="Google" id="ProtNLM"/>
    </source>
</evidence>
<reference evidence="4" key="1">
    <citation type="journal article" date="2019" name="Int. J. Syst. Evol. Microbiol.">
        <title>The Global Catalogue of Microorganisms (GCM) 10K type strain sequencing project: providing services to taxonomists for standard genome sequencing and annotation.</title>
        <authorList>
            <consortium name="The Broad Institute Genomics Platform"/>
            <consortium name="The Broad Institute Genome Sequencing Center for Infectious Disease"/>
            <person name="Wu L."/>
            <person name="Ma J."/>
        </authorList>
    </citation>
    <scope>NUCLEOTIDE SEQUENCE [LARGE SCALE GENOMIC DNA]</scope>
    <source>
        <strain evidence="4">JCM 31202</strain>
    </source>
</reference>
<dbReference type="SUPFAM" id="SSF103491">
    <property type="entry name" value="Preprotein translocase SecY subunit"/>
    <property type="match status" value="1"/>
</dbReference>
<evidence type="ECO:0000313" key="3">
    <source>
        <dbReference type="EMBL" id="MFD0900915.1"/>
    </source>
</evidence>
<name>A0ABW3EN25_9ACTN</name>
<feature type="transmembrane region" description="Helical" evidence="2">
    <location>
        <begin position="303"/>
        <end position="323"/>
    </location>
</feature>
<keyword evidence="2" id="KW-0812">Transmembrane</keyword>
<accession>A0ABW3EN25</accession>
<feature type="transmembrane region" description="Helical" evidence="2">
    <location>
        <begin position="144"/>
        <end position="165"/>
    </location>
</feature>
<dbReference type="Gene3D" id="1.10.3370.10">
    <property type="entry name" value="SecY subunit domain"/>
    <property type="match status" value="1"/>
</dbReference>
<feature type="transmembrane region" description="Helical" evidence="2">
    <location>
        <begin position="205"/>
        <end position="226"/>
    </location>
</feature>
<dbReference type="PANTHER" id="PTHR10906">
    <property type="entry name" value="SECY/SEC61-ALPHA FAMILY MEMBER"/>
    <property type="match status" value="1"/>
</dbReference>
<evidence type="ECO:0000313" key="4">
    <source>
        <dbReference type="Proteomes" id="UP001596972"/>
    </source>
</evidence>
<gene>
    <name evidence="3" type="ORF">ACFQ11_10975</name>
</gene>
<dbReference type="Pfam" id="PF00344">
    <property type="entry name" value="SecY"/>
    <property type="match status" value="1"/>
</dbReference>
<organism evidence="3 4">
    <name type="scientific">Actinomadura sediminis</name>
    <dbReference type="NCBI Taxonomy" id="1038904"/>
    <lineage>
        <taxon>Bacteria</taxon>
        <taxon>Bacillati</taxon>
        <taxon>Actinomycetota</taxon>
        <taxon>Actinomycetes</taxon>
        <taxon>Streptosporangiales</taxon>
        <taxon>Thermomonosporaceae</taxon>
        <taxon>Actinomadura</taxon>
    </lineage>
</organism>